<dbReference type="Gene3D" id="1.10.150.20">
    <property type="entry name" value="5' to 3' exonuclease, C-terminal subdomain"/>
    <property type="match status" value="1"/>
</dbReference>
<feature type="domain" description="DNA-directed DNA polymerase family A palm" evidence="8">
    <location>
        <begin position="1169"/>
        <end position="1392"/>
    </location>
</feature>
<proteinExistence type="predicted"/>
<evidence type="ECO:0000256" key="5">
    <source>
        <dbReference type="ARBA" id="ARBA00049244"/>
    </source>
</evidence>
<dbReference type="EMBL" id="JABDHM010000025">
    <property type="protein sequence ID" value="KAF5222723.1"/>
    <property type="molecule type" value="Genomic_DNA"/>
</dbReference>
<dbReference type="SUPFAM" id="SSF56672">
    <property type="entry name" value="DNA/RNA polymerases"/>
    <property type="match status" value="1"/>
</dbReference>
<dbReference type="VEuPathDB" id="TriTrypDB:ECC02_004300"/>
<keyword evidence="4" id="KW-0239">DNA-directed DNA polymerase</keyword>
<dbReference type="SUPFAM" id="SSF53098">
    <property type="entry name" value="Ribonuclease H-like"/>
    <property type="match status" value="1"/>
</dbReference>
<dbReference type="GO" id="GO:0003677">
    <property type="term" value="F:DNA binding"/>
    <property type="evidence" value="ECO:0007669"/>
    <property type="project" value="InterPro"/>
</dbReference>
<dbReference type="Pfam" id="PF00929">
    <property type="entry name" value="RNase_T"/>
    <property type="match status" value="1"/>
</dbReference>
<organism evidence="9 10">
    <name type="scientific">Trypanosoma cruzi</name>
    <dbReference type="NCBI Taxonomy" id="5693"/>
    <lineage>
        <taxon>Eukaryota</taxon>
        <taxon>Discoba</taxon>
        <taxon>Euglenozoa</taxon>
        <taxon>Kinetoplastea</taxon>
        <taxon>Metakinetoplastina</taxon>
        <taxon>Trypanosomatida</taxon>
        <taxon>Trypanosomatidae</taxon>
        <taxon>Trypanosoma</taxon>
        <taxon>Schizotrypanum</taxon>
    </lineage>
</organism>
<dbReference type="PRINTS" id="PR00868">
    <property type="entry name" value="DNAPOLI"/>
</dbReference>
<dbReference type="PANTHER" id="PTHR10133">
    <property type="entry name" value="DNA POLYMERASE I"/>
    <property type="match status" value="1"/>
</dbReference>
<dbReference type="VEuPathDB" id="TriTrypDB:BCY84_05150"/>
<evidence type="ECO:0000256" key="1">
    <source>
        <dbReference type="ARBA" id="ARBA00012417"/>
    </source>
</evidence>
<evidence type="ECO:0000259" key="8">
    <source>
        <dbReference type="SMART" id="SM00482"/>
    </source>
</evidence>
<dbReference type="InterPro" id="IPR019760">
    <property type="entry name" value="DNA-dir_DNA_pol_A_CS"/>
</dbReference>
<sequence>MKKKKRKKKKRSGKKRKEHVFGVYFYFYFIFYASLFLFLFFQEKQKGEVTGRSPAILAGGPMRRLFCVVGARCDMRCAFSFLSLINTQTALQNAAPLTDDAEGFTEFFRLPVSLDAGVAESVRQHYERVVKGMETQQDSHAVRVQEEEQRRCEDLPVFLVSYDLRSRCFHFFSIERDRVVVVGSPLPDSAETSHNGGGDNHGDGCGIDLSTVADELMQHTHGLTQVILLPLVEHKKERDVLAPYFKRLLVTLRQSGIIPVLHVDNLEMAEALDPNPPPLREVVTNYAVITPKPLSEAWFRAHWVYLRTLACRMNEEDPIRTINFLIVPRFDVFVIHLVRSGSRGLNVVLWDPVHRRRYVARGMLSDILACMLERHQKRIILLPTNRTDRPTLLRCRVAMTKAGRQCHLVFASELGEKYRGVYQSEPSRFWTLLREVSGGLDMDLLFEIYITAGNNFRRYHSKRLREGGVEARIPHRTAEAAVSLTNAEVEKWLGVLSLSRRVAREKAEVRKYKKHIFIAYVTTEFAAYTRPANPHASVNFVVAASLMDAQHRVVEPWTKYAARGDFKLPSLNEFDVIVCHDAKQLLLFLWDDPELHRFFKRGGRVWCTMLAEYILEAQRCQTGSNNFRDVALKYGVMTPPSSVLGVATVDLPLTFLRHYLIAAVDALSTVFREQLSKSCERSQVICIAHRMDSLLSMAAIENAGIQIDVEEAARQAQAVRNRLLATDKALSLYVPNEVPVDLQKLFDWNSLQHLGALFFGGSITLGYTDSSLESSTWTSHLIHFCHRYGNLSLLSADVHLQRFASEKGLRTAGRLSQRVSQYLSKDESAGMRTYRLVVFDIESTGLNTATDAIIEIAAWDPVEATSFSSLVDPERSIPQETMAIHHITDGMVRGAPRLPEVTRALARYLRLDEAQIDPNEVVVLIGHNVFALDEPLLRRAFEREGVCMDNILFCDSLVLLKALKRELQGSTENPRVDRGVLETLTTSLRLSSLVEGLHVEADGLLHRADTDAKTLWFVLVNALGLAGRDSVKQRDAVFSHAARTLVVYPGVGCFLPPERRRDRVVVRLPGVASQFIDNPRLLASLRSKPINENTLQVLHRNQVTVAGLLLQKQQLERNAARFLHSDPSGRLSVLHSDGKVRQLIDLTATSTSRTTSSYPSCQNIPKDDKSPIRRLFVSRFGEKGRCVELDYSQLEIVVLALLCGDPRLVSDLNRGVDFHIKRASFFSGLPYDEIYKGYKRGIPEYVQLRRTAKTFSFQRLYGAGVPLLHKTTGIPVEDLEASIRKEEEEYPGIMQFHRLVRTVALRAENPGLPTHFVVELPTGIRMSFKTRDVVLNLPPVKNYPIQGFGAELAQMMVGRVFRHFVRRDFYGQKAFMVNFVHDSLWLDCHLDVLEECIRETRDILTEVHTYVAKAFPGVELKVPLNITTQCGVDMCSMETITDDFSRVALQGRSAVGAEAEEPLPSLEADAADIIESDM</sequence>
<evidence type="ECO:0000313" key="9">
    <source>
        <dbReference type="EMBL" id="KAF5222723.1"/>
    </source>
</evidence>
<keyword evidence="6" id="KW-0812">Transmembrane</keyword>
<protein>
    <recommendedName>
        <fullName evidence="1">DNA-directed DNA polymerase</fullName>
        <ecNumber evidence="1">2.7.7.7</ecNumber>
    </recommendedName>
</protein>
<dbReference type="EC" id="2.7.7.7" evidence="1"/>
<dbReference type="PROSITE" id="PS00447">
    <property type="entry name" value="DNA_POLYMERASE_A"/>
    <property type="match status" value="1"/>
</dbReference>
<dbReference type="PANTHER" id="PTHR10133:SF40">
    <property type="entry name" value="DNA POLYMERASE I PROTEIN B, PUTATIVE-RELATED"/>
    <property type="match status" value="1"/>
</dbReference>
<keyword evidence="3" id="KW-0548">Nucleotidyltransferase</keyword>
<dbReference type="Gene3D" id="3.30.70.370">
    <property type="match status" value="1"/>
</dbReference>
<dbReference type="InterPro" id="IPR001098">
    <property type="entry name" value="DNA-dir_DNA_pol_A_palm_dom"/>
</dbReference>
<dbReference type="CDD" id="cd06127">
    <property type="entry name" value="DEDDh"/>
    <property type="match status" value="1"/>
</dbReference>
<feature type="domain" description="Exonuclease" evidence="7">
    <location>
        <begin position="835"/>
        <end position="1025"/>
    </location>
</feature>
<reference evidence="9 10" key="1">
    <citation type="journal article" date="2019" name="Genome Biol. Evol.">
        <title>Nanopore Sequencing Significantly Improves Genome Assembly of the Protozoan Parasite Trypanosoma cruzi.</title>
        <authorList>
            <person name="Diaz-Viraque F."/>
            <person name="Pita S."/>
            <person name="Greif G."/>
            <person name="de Souza R.C.M."/>
            <person name="Iraola G."/>
            <person name="Robello C."/>
        </authorList>
    </citation>
    <scope>NUCLEOTIDE SEQUENCE [LARGE SCALE GENOMIC DNA]</scope>
    <source>
        <strain evidence="9 10">Berenice</strain>
    </source>
</reference>
<dbReference type="Pfam" id="PF00476">
    <property type="entry name" value="DNA_pol_A"/>
    <property type="match status" value="1"/>
</dbReference>
<evidence type="ECO:0000259" key="7">
    <source>
        <dbReference type="SMART" id="SM00479"/>
    </source>
</evidence>
<feature type="transmembrane region" description="Helical" evidence="6">
    <location>
        <begin position="21"/>
        <end position="41"/>
    </location>
</feature>
<dbReference type="InterPro" id="IPR002298">
    <property type="entry name" value="DNA_polymerase_A"/>
</dbReference>
<dbReference type="GO" id="GO:0003887">
    <property type="term" value="F:DNA-directed DNA polymerase activity"/>
    <property type="evidence" value="ECO:0007669"/>
    <property type="project" value="UniProtKB-KW"/>
</dbReference>
<dbReference type="GO" id="GO:0006302">
    <property type="term" value="P:double-strand break repair"/>
    <property type="evidence" value="ECO:0007669"/>
    <property type="project" value="TreeGrafter"/>
</dbReference>
<dbReference type="SMART" id="SM00482">
    <property type="entry name" value="POLAc"/>
    <property type="match status" value="1"/>
</dbReference>
<keyword evidence="6" id="KW-0472">Membrane</keyword>
<dbReference type="InterPro" id="IPR012337">
    <property type="entry name" value="RNaseH-like_sf"/>
</dbReference>
<accession>A0A7J6Y859</accession>
<dbReference type="InterPro" id="IPR013520">
    <property type="entry name" value="Ribonucl_H"/>
</dbReference>
<comment type="catalytic activity">
    <reaction evidence="5">
        <text>DNA(n) + a 2'-deoxyribonucleoside 5'-triphosphate = DNA(n+1) + diphosphate</text>
        <dbReference type="Rhea" id="RHEA:22508"/>
        <dbReference type="Rhea" id="RHEA-COMP:17339"/>
        <dbReference type="Rhea" id="RHEA-COMP:17340"/>
        <dbReference type="ChEBI" id="CHEBI:33019"/>
        <dbReference type="ChEBI" id="CHEBI:61560"/>
        <dbReference type="ChEBI" id="CHEBI:173112"/>
        <dbReference type="EC" id="2.7.7.7"/>
    </reaction>
</comment>
<dbReference type="GO" id="GO:0006261">
    <property type="term" value="P:DNA-templated DNA replication"/>
    <property type="evidence" value="ECO:0007669"/>
    <property type="project" value="InterPro"/>
</dbReference>
<keyword evidence="2" id="KW-0808">Transferase</keyword>
<dbReference type="InterPro" id="IPR043502">
    <property type="entry name" value="DNA/RNA_pol_sf"/>
</dbReference>
<gene>
    <name evidence="9" type="ORF">ECC02_004300</name>
</gene>
<evidence type="ECO:0000313" key="10">
    <source>
        <dbReference type="Proteomes" id="UP000583944"/>
    </source>
</evidence>
<keyword evidence="6" id="KW-1133">Transmembrane helix</keyword>
<dbReference type="InterPro" id="IPR036397">
    <property type="entry name" value="RNaseH_sf"/>
</dbReference>
<name>A0A7J6Y859_TRYCR</name>
<dbReference type="SMART" id="SM00479">
    <property type="entry name" value="EXOIII"/>
    <property type="match status" value="1"/>
</dbReference>
<evidence type="ECO:0000256" key="2">
    <source>
        <dbReference type="ARBA" id="ARBA00022679"/>
    </source>
</evidence>
<evidence type="ECO:0000256" key="4">
    <source>
        <dbReference type="ARBA" id="ARBA00022932"/>
    </source>
</evidence>
<evidence type="ECO:0000256" key="6">
    <source>
        <dbReference type="SAM" id="Phobius"/>
    </source>
</evidence>
<evidence type="ECO:0000256" key="3">
    <source>
        <dbReference type="ARBA" id="ARBA00022695"/>
    </source>
</evidence>
<dbReference type="Proteomes" id="UP000583944">
    <property type="component" value="Unassembled WGS sequence"/>
</dbReference>
<comment type="caution">
    <text evidence="9">The sequence shown here is derived from an EMBL/GenBank/DDBJ whole genome shotgun (WGS) entry which is preliminary data.</text>
</comment>
<dbReference type="Gene3D" id="3.30.420.10">
    <property type="entry name" value="Ribonuclease H-like superfamily/Ribonuclease H"/>
    <property type="match status" value="1"/>
</dbReference>